<protein>
    <submittedName>
        <fullName evidence="1">Uncharacterized protein</fullName>
    </submittedName>
</protein>
<name>A0A0E9X1U7_ANGAN</name>
<reference evidence="1" key="2">
    <citation type="journal article" date="2015" name="Fish Shellfish Immunol.">
        <title>Early steps in the European eel (Anguilla anguilla)-Vibrio vulnificus interaction in the gills: Role of the RtxA13 toxin.</title>
        <authorList>
            <person name="Callol A."/>
            <person name="Pajuelo D."/>
            <person name="Ebbesson L."/>
            <person name="Teles M."/>
            <person name="MacKenzie S."/>
            <person name="Amaro C."/>
        </authorList>
    </citation>
    <scope>NUCLEOTIDE SEQUENCE</scope>
</reference>
<organism evidence="1">
    <name type="scientific">Anguilla anguilla</name>
    <name type="common">European freshwater eel</name>
    <name type="synonym">Muraena anguilla</name>
    <dbReference type="NCBI Taxonomy" id="7936"/>
    <lineage>
        <taxon>Eukaryota</taxon>
        <taxon>Metazoa</taxon>
        <taxon>Chordata</taxon>
        <taxon>Craniata</taxon>
        <taxon>Vertebrata</taxon>
        <taxon>Euteleostomi</taxon>
        <taxon>Actinopterygii</taxon>
        <taxon>Neopterygii</taxon>
        <taxon>Teleostei</taxon>
        <taxon>Anguilliformes</taxon>
        <taxon>Anguillidae</taxon>
        <taxon>Anguilla</taxon>
    </lineage>
</organism>
<dbReference type="AlphaFoldDB" id="A0A0E9X1U7"/>
<sequence length="99" mass="11370">MEQRPARDQPPVYTHLHILLSPLSPWIASPLAATSEDPHQQYCTLIRAGLLRYSYGRKMGAKIKMNIRQHPTNLKYTSKNPNTSNNAYSMHKIHISIFL</sequence>
<proteinExistence type="predicted"/>
<dbReference type="EMBL" id="GBXM01011865">
    <property type="protein sequence ID" value="JAH96712.1"/>
    <property type="molecule type" value="Transcribed_RNA"/>
</dbReference>
<reference evidence="1" key="1">
    <citation type="submission" date="2014-11" db="EMBL/GenBank/DDBJ databases">
        <authorList>
            <person name="Amaro Gonzalez C."/>
        </authorList>
    </citation>
    <scope>NUCLEOTIDE SEQUENCE</scope>
</reference>
<accession>A0A0E9X1U7</accession>
<evidence type="ECO:0000313" key="1">
    <source>
        <dbReference type="EMBL" id="JAH96712.1"/>
    </source>
</evidence>